<evidence type="ECO:0000256" key="16">
    <source>
        <dbReference type="ARBA" id="ARBA00047493"/>
    </source>
</evidence>
<evidence type="ECO:0000256" key="17">
    <source>
        <dbReference type="PIRNR" id="PIRNR038895"/>
    </source>
</evidence>
<comment type="caution">
    <text evidence="18">The sequence shown here is derived from an EMBL/GenBank/DDBJ whole genome shotgun (WGS) entry which is preliminary data.</text>
</comment>
<dbReference type="InterPro" id="IPR018109">
    <property type="entry name" value="Folylpolyglutamate_synth_CS"/>
</dbReference>
<dbReference type="Gene3D" id="3.90.190.20">
    <property type="entry name" value="Mur ligase, C-terminal domain"/>
    <property type="match status" value="1"/>
</dbReference>
<comment type="cofactor">
    <cofactor evidence="17">
        <name>a monovalent cation</name>
        <dbReference type="ChEBI" id="CHEBI:60242"/>
    </cofactor>
    <text evidence="17">A monovalent cation.</text>
</comment>
<comment type="function">
    <text evidence="17">Catalyzes conversion of folates to polyglutamate derivatives allowing concentration of folate compounds in the cell and the intracellular retention of these cofactors, which are important substrates for most of the folate-dependent enzymes that are involved in one-carbon transfer reactions involved in purine, pyrimidine and amino acid synthesis.</text>
</comment>
<evidence type="ECO:0000313" key="19">
    <source>
        <dbReference type="Proteomes" id="UP001642540"/>
    </source>
</evidence>
<protein>
    <recommendedName>
        <fullName evidence="17">Folylpolyglutamate synthase</fullName>
        <ecNumber evidence="17">6.3.2.17</ecNumber>
    </recommendedName>
    <alternativeName>
        <fullName evidence="17">Folylpoly-gamma-glutamate synthetase</fullName>
    </alternativeName>
    <alternativeName>
        <fullName evidence="17">Tetrahydrofolylpolyglutamate synthase</fullName>
    </alternativeName>
</protein>
<evidence type="ECO:0000256" key="9">
    <source>
        <dbReference type="ARBA" id="ARBA00022723"/>
    </source>
</evidence>
<evidence type="ECO:0000256" key="11">
    <source>
        <dbReference type="ARBA" id="ARBA00022792"/>
    </source>
</evidence>
<dbReference type="InterPro" id="IPR036615">
    <property type="entry name" value="Mur_ligase_C_dom_sf"/>
</dbReference>
<dbReference type="EMBL" id="CAXLJM020000160">
    <property type="protein sequence ID" value="CAL8143735.1"/>
    <property type="molecule type" value="Genomic_DNA"/>
</dbReference>
<dbReference type="PANTHER" id="PTHR11136:SF5">
    <property type="entry name" value="FOLYLPOLYGLUTAMATE SYNTHASE, MITOCHONDRIAL"/>
    <property type="match status" value="1"/>
</dbReference>
<dbReference type="SUPFAM" id="SSF53623">
    <property type="entry name" value="MurD-like peptide ligases, catalytic domain"/>
    <property type="match status" value="1"/>
</dbReference>
<dbReference type="SUPFAM" id="SSF53244">
    <property type="entry name" value="MurD-like peptide ligases, peptide-binding domain"/>
    <property type="match status" value="1"/>
</dbReference>
<comment type="pathway">
    <text evidence="4 17">Cofactor biosynthesis; tetrahydrofolylpolyglutamate biosynthesis.</text>
</comment>
<dbReference type="PROSITE" id="PS01012">
    <property type="entry name" value="FOLYLPOLYGLU_SYNT_2"/>
    <property type="match status" value="1"/>
</dbReference>
<evidence type="ECO:0000256" key="2">
    <source>
        <dbReference type="ARBA" id="ARBA00004305"/>
    </source>
</evidence>
<evidence type="ECO:0000256" key="10">
    <source>
        <dbReference type="ARBA" id="ARBA00022741"/>
    </source>
</evidence>
<keyword evidence="15" id="KW-0472">Membrane</keyword>
<comment type="subcellular location">
    <subcellularLocation>
        <location evidence="3">Cytoplasm</location>
    </subcellularLocation>
    <subcellularLocation>
        <location evidence="1">Mitochondrion inner membrane</location>
    </subcellularLocation>
    <subcellularLocation>
        <location evidence="2">Mitochondrion matrix</location>
    </subcellularLocation>
</comment>
<evidence type="ECO:0000256" key="4">
    <source>
        <dbReference type="ARBA" id="ARBA00005150"/>
    </source>
</evidence>
<proteinExistence type="inferred from homology"/>
<dbReference type="Gene3D" id="3.40.1190.10">
    <property type="entry name" value="Mur-like, catalytic domain"/>
    <property type="match status" value="1"/>
</dbReference>
<keyword evidence="11" id="KW-0999">Mitochondrion inner membrane</keyword>
<dbReference type="EC" id="6.3.2.17" evidence="17"/>
<evidence type="ECO:0000256" key="3">
    <source>
        <dbReference type="ARBA" id="ARBA00004496"/>
    </source>
</evidence>
<accession>A0ABP1S527</accession>
<evidence type="ECO:0000256" key="8">
    <source>
        <dbReference type="ARBA" id="ARBA00022598"/>
    </source>
</evidence>
<evidence type="ECO:0000256" key="5">
    <source>
        <dbReference type="ARBA" id="ARBA00008276"/>
    </source>
</evidence>
<evidence type="ECO:0000256" key="1">
    <source>
        <dbReference type="ARBA" id="ARBA00004273"/>
    </source>
</evidence>
<comment type="similarity">
    <text evidence="5 17">Belongs to the folylpolyglutamate synthase family.</text>
</comment>
<comment type="catalytic activity">
    <reaction evidence="16 17">
        <text>(6S)-5,6,7,8-tetrahydrofolyl-(gamma-L-Glu)(n) + L-glutamate + ATP = (6S)-5,6,7,8-tetrahydrofolyl-(gamma-L-Glu)(n+1) + ADP + phosphate + H(+)</text>
        <dbReference type="Rhea" id="RHEA:10580"/>
        <dbReference type="Rhea" id="RHEA-COMP:14738"/>
        <dbReference type="Rhea" id="RHEA-COMP:14740"/>
        <dbReference type="ChEBI" id="CHEBI:15378"/>
        <dbReference type="ChEBI" id="CHEBI:29985"/>
        <dbReference type="ChEBI" id="CHEBI:30616"/>
        <dbReference type="ChEBI" id="CHEBI:43474"/>
        <dbReference type="ChEBI" id="CHEBI:141005"/>
        <dbReference type="ChEBI" id="CHEBI:456216"/>
        <dbReference type="EC" id="6.3.2.17"/>
    </reaction>
</comment>
<evidence type="ECO:0000256" key="14">
    <source>
        <dbReference type="ARBA" id="ARBA00023128"/>
    </source>
</evidence>
<dbReference type="PIRSF" id="PIRSF038895">
    <property type="entry name" value="FPGS"/>
    <property type="match status" value="1"/>
</dbReference>
<keyword evidence="10" id="KW-0547">Nucleotide-binding</keyword>
<dbReference type="InterPro" id="IPR023600">
    <property type="entry name" value="Folylpolyglutamate_synth_euk"/>
</dbReference>
<organism evidence="18 19">
    <name type="scientific">Orchesella dallaii</name>
    <dbReference type="NCBI Taxonomy" id="48710"/>
    <lineage>
        <taxon>Eukaryota</taxon>
        <taxon>Metazoa</taxon>
        <taxon>Ecdysozoa</taxon>
        <taxon>Arthropoda</taxon>
        <taxon>Hexapoda</taxon>
        <taxon>Collembola</taxon>
        <taxon>Entomobryomorpha</taxon>
        <taxon>Entomobryoidea</taxon>
        <taxon>Orchesellidae</taxon>
        <taxon>Orchesellinae</taxon>
        <taxon>Orchesella</taxon>
    </lineage>
</organism>
<dbReference type="PANTHER" id="PTHR11136">
    <property type="entry name" value="FOLYLPOLYGLUTAMATE SYNTHASE-RELATED"/>
    <property type="match status" value="1"/>
</dbReference>
<keyword evidence="9" id="KW-0479">Metal-binding</keyword>
<evidence type="ECO:0000256" key="12">
    <source>
        <dbReference type="ARBA" id="ARBA00022840"/>
    </source>
</evidence>
<keyword evidence="14" id="KW-0496">Mitochondrion</keyword>
<name>A0ABP1S527_9HEXA</name>
<keyword evidence="7 17" id="KW-0554">One-carbon metabolism</keyword>
<evidence type="ECO:0000256" key="6">
    <source>
        <dbReference type="ARBA" id="ARBA00022490"/>
    </source>
</evidence>
<keyword evidence="8 17" id="KW-0436">Ligase</keyword>
<keyword evidence="12" id="KW-0067">ATP-binding</keyword>
<keyword evidence="6" id="KW-0963">Cytoplasm</keyword>
<gene>
    <name evidence="18" type="ORF">ODALV1_LOCUS29853</name>
</gene>
<dbReference type="NCBIfam" id="TIGR01499">
    <property type="entry name" value="folC"/>
    <property type="match status" value="1"/>
</dbReference>
<evidence type="ECO:0000256" key="15">
    <source>
        <dbReference type="ARBA" id="ARBA00023136"/>
    </source>
</evidence>
<dbReference type="InterPro" id="IPR036565">
    <property type="entry name" value="Mur-like_cat_sf"/>
</dbReference>
<keyword evidence="13" id="KW-0460">Magnesium</keyword>
<keyword evidence="19" id="KW-1185">Reference proteome</keyword>
<sequence length="544" mass="59917">MASSRISRFSSLSQVLPVIFSRALTMPATSSYNGIAKANAANEDYENAVRTLNTLQSNSQTIAKVRQNLDKYRVTNHSLVQTMGALETIGVQLDTLDTLNIIHVAGTKGKGMTCAFTEAILRHAGIKTGFFSSPHMTAVRERIRINGKPLTTTAFAKHFFTVYNRLKSLKEPNAPYEMTNYFRFLTCMAFHVFLEEKVDAVVLEVGIGGENDCTNVIRKPIVVGISSLGLEHQSILGKTLEEIATQKAGIMKTGVPAYTVGTHPPHIQQLLHSHAATIKCPLHSVPNMDFSDLPNGLGVDDGSVSRSNASLAVHLANEFLLKKHSQFFPATPTEVTSALELKYSIPKNFLPFHVHGLQSTKWDGRFQTIVASNHLKYFLDGAHTVDSTKVALKWFEKVSSGSCLKVLVFNLTGERSSTPLMEPFAKSGLFDVAIFCPLLVSKNWSTPDNWSALDAETDIMEGCRRLLKNWETLQSTSRNMVCDSAESTVEYIEELVRKHQLNANGVTDENQATSVSVLITGSLHLVGTFLSVLDPDRNDENDIE</sequence>
<evidence type="ECO:0000256" key="13">
    <source>
        <dbReference type="ARBA" id="ARBA00022842"/>
    </source>
</evidence>
<dbReference type="Proteomes" id="UP001642540">
    <property type="component" value="Unassembled WGS sequence"/>
</dbReference>
<reference evidence="18 19" key="1">
    <citation type="submission" date="2024-08" db="EMBL/GenBank/DDBJ databases">
        <authorList>
            <person name="Cucini C."/>
            <person name="Frati F."/>
        </authorList>
    </citation>
    <scope>NUCLEOTIDE SEQUENCE [LARGE SCALE GENOMIC DNA]</scope>
</reference>
<dbReference type="InterPro" id="IPR001645">
    <property type="entry name" value="Folylpolyglutamate_synth"/>
</dbReference>
<evidence type="ECO:0000313" key="18">
    <source>
        <dbReference type="EMBL" id="CAL8143735.1"/>
    </source>
</evidence>
<evidence type="ECO:0000256" key="7">
    <source>
        <dbReference type="ARBA" id="ARBA00022563"/>
    </source>
</evidence>